<dbReference type="EMBL" id="JAAGWH010000039">
    <property type="protein sequence ID" value="NEK95259.1"/>
    <property type="molecule type" value="Genomic_DNA"/>
</dbReference>
<reference evidence="4 6" key="2">
    <citation type="submission" date="2020-02" db="EMBL/GenBank/DDBJ databases">
        <title>The WGS of Modestobacter muralis DSM 100205.</title>
        <authorList>
            <person name="Jiang Z."/>
        </authorList>
    </citation>
    <scope>NUCLEOTIDE SEQUENCE [LARGE SCALE GENOMIC DNA]</scope>
    <source>
        <strain evidence="4 6">DSM 100205</strain>
    </source>
</reference>
<evidence type="ECO:0000259" key="2">
    <source>
        <dbReference type="Pfam" id="PF01575"/>
    </source>
</evidence>
<dbReference type="Proteomes" id="UP000468828">
    <property type="component" value="Unassembled WGS sequence"/>
</dbReference>
<evidence type="ECO:0000313" key="6">
    <source>
        <dbReference type="Proteomes" id="UP000471152"/>
    </source>
</evidence>
<dbReference type="InterPro" id="IPR029069">
    <property type="entry name" value="HotDog_dom_sf"/>
</dbReference>
<proteinExistence type="inferred from homology"/>
<dbReference type="PANTHER" id="PTHR42993:SF1">
    <property type="entry name" value="MAOC-LIKE DEHYDRATASE DOMAIN-CONTAINING PROTEIN"/>
    <property type="match status" value="1"/>
</dbReference>
<organism evidence="3 5">
    <name type="scientific">Modestobacter muralis</name>
    <dbReference type="NCBI Taxonomy" id="1608614"/>
    <lineage>
        <taxon>Bacteria</taxon>
        <taxon>Bacillati</taxon>
        <taxon>Actinomycetota</taxon>
        <taxon>Actinomycetes</taxon>
        <taxon>Geodermatophilales</taxon>
        <taxon>Geodermatophilaceae</taxon>
        <taxon>Modestobacter</taxon>
    </lineage>
</organism>
<accession>A0A6P0EXG7</accession>
<reference evidence="3 5" key="1">
    <citation type="submission" date="2020-01" db="EMBL/GenBank/DDBJ databases">
        <title>the WGS Modestobacter muralis CPCC 204518.</title>
        <authorList>
            <person name="Jiang Z."/>
        </authorList>
    </citation>
    <scope>NUCLEOTIDE SEQUENCE [LARGE SCALE GENOMIC DNA]</scope>
    <source>
        <strain evidence="3 5">DSM 100205</strain>
    </source>
</reference>
<dbReference type="EMBL" id="JAAGWB010000041">
    <property type="protein sequence ID" value="NEN52147.1"/>
    <property type="molecule type" value="Genomic_DNA"/>
</dbReference>
<dbReference type="PANTHER" id="PTHR42993">
    <property type="entry name" value="MAOC-LIKE DEHYDRATASE DOMAIN-CONTAINING PROTEIN"/>
    <property type="match status" value="1"/>
</dbReference>
<comment type="caution">
    <text evidence="3">The sequence shown here is derived from an EMBL/GenBank/DDBJ whole genome shotgun (WGS) entry which is preliminary data.</text>
</comment>
<comment type="similarity">
    <text evidence="1">Belongs to the enoyl-CoA hydratase/isomerase family.</text>
</comment>
<dbReference type="Pfam" id="PF01575">
    <property type="entry name" value="MaoC_dehydratas"/>
    <property type="match status" value="1"/>
</dbReference>
<evidence type="ECO:0000313" key="5">
    <source>
        <dbReference type="Proteomes" id="UP000468828"/>
    </source>
</evidence>
<evidence type="ECO:0000313" key="3">
    <source>
        <dbReference type="EMBL" id="NEK95259.1"/>
    </source>
</evidence>
<dbReference type="Proteomes" id="UP000471152">
    <property type="component" value="Unassembled WGS sequence"/>
</dbReference>
<dbReference type="SUPFAM" id="SSF54637">
    <property type="entry name" value="Thioesterase/thiol ester dehydrase-isomerase"/>
    <property type="match status" value="1"/>
</dbReference>
<feature type="domain" description="MaoC-like" evidence="2">
    <location>
        <begin position="3"/>
        <end position="118"/>
    </location>
</feature>
<dbReference type="AlphaFoldDB" id="A0A6P0EXG7"/>
<sequence>MDAIGTELGVTQWLTVDQDRIEAFAAATGDSQWIHVDPDRAAAGPFGTTIAHGHLTASLVPAFVAELLEVGGASAAINAGSDRVRFVAPVPAGSRLRASAAVVACEQVRAGMRATLRVTVEIEGGQRPALVADVLTVYVSA</sequence>
<dbReference type="InterPro" id="IPR039375">
    <property type="entry name" value="NodN-like"/>
</dbReference>
<dbReference type="Gene3D" id="3.10.129.10">
    <property type="entry name" value="Hotdog Thioesterase"/>
    <property type="match status" value="1"/>
</dbReference>
<gene>
    <name evidence="4" type="ORF">G3R41_14610</name>
    <name evidence="3" type="ORF">GCU67_13960</name>
</gene>
<evidence type="ECO:0000313" key="4">
    <source>
        <dbReference type="EMBL" id="NEN52147.1"/>
    </source>
</evidence>
<dbReference type="InterPro" id="IPR002539">
    <property type="entry name" value="MaoC-like_dom"/>
</dbReference>
<keyword evidence="5" id="KW-1185">Reference proteome</keyword>
<protein>
    <submittedName>
        <fullName evidence="3">MaoC family dehydratase</fullName>
    </submittedName>
</protein>
<evidence type="ECO:0000256" key="1">
    <source>
        <dbReference type="ARBA" id="ARBA00005254"/>
    </source>
</evidence>
<dbReference type="CDD" id="cd03450">
    <property type="entry name" value="NodN"/>
    <property type="match status" value="1"/>
</dbReference>
<name>A0A6P0EXG7_9ACTN</name>